<dbReference type="Proteomes" id="UP000887565">
    <property type="component" value="Unplaced"/>
</dbReference>
<proteinExistence type="predicted"/>
<feature type="region of interest" description="Disordered" evidence="1">
    <location>
        <begin position="113"/>
        <end position="134"/>
    </location>
</feature>
<evidence type="ECO:0000313" key="3">
    <source>
        <dbReference type="WBParaSite" id="nRc.2.0.1.t46459-RA"/>
    </source>
</evidence>
<evidence type="ECO:0000256" key="1">
    <source>
        <dbReference type="SAM" id="MobiDB-lite"/>
    </source>
</evidence>
<protein>
    <submittedName>
        <fullName evidence="3">Uncharacterized protein</fullName>
    </submittedName>
</protein>
<organism evidence="2 3">
    <name type="scientific">Romanomermis culicivorax</name>
    <name type="common">Nematode worm</name>
    <dbReference type="NCBI Taxonomy" id="13658"/>
    <lineage>
        <taxon>Eukaryota</taxon>
        <taxon>Metazoa</taxon>
        <taxon>Ecdysozoa</taxon>
        <taxon>Nematoda</taxon>
        <taxon>Enoplea</taxon>
        <taxon>Dorylaimia</taxon>
        <taxon>Mermithida</taxon>
        <taxon>Mermithoidea</taxon>
        <taxon>Mermithidae</taxon>
        <taxon>Romanomermis</taxon>
    </lineage>
</organism>
<evidence type="ECO:0000313" key="2">
    <source>
        <dbReference type="Proteomes" id="UP000887565"/>
    </source>
</evidence>
<dbReference type="WBParaSite" id="nRc.2.0.1.t46459-RA">
    <property type="protein sequence ID" value="nRc.2.0.1.t46459-RA"/>
    <property type="gene ID" value="nRc.2.0.1.g46459"/>
</dbReference>
<reference evidence="3" key="1">
    <citation type="submission" date="2022-11" db="UniProtKB">
        <authorList>
            <consortium name="WormBaseParasite"/>
        </authorList>
    </citation>
    <scope>IDENTIFICATION</scope>
</reference>
<dbReference type="AlphaFoldDB" id="A0A915L616"/>
<keyword evidence="2" id="KW-1185">Reference proteome</keyword>
<name>A0A915L616_ROMCU</name>
<sequence>MSSITTPKMKRNLKAVENLNLKSCQQEQLLTDDRNVGDDDDFRKPADVSSITKNFNDEKFSATDVGGIDEKQIPPPKATPAIKKAKQFKNFFQSPTDALMSPFTRSFGAGKSNFQHPALLKPKRRLDESAPAEK</sequence>
<accession>A0A915L616</accession>
<feature type="compositionally biased region" description="Basic and acidic residues" evidence="1">
    <location>
        <begin position="125"/>
        <end position="134"/>
    </location>
</feature>